<keyword evidence="2" id="KW-1185">Reference proteome</keyword>
<organism evidence="1 2">
    <name type="scientific">Aspergillus uvarum CBS 121591</name>
    <dbReference type="NCBI Taxonomy" id="1448315"/>
    <lineage>
        <taxon>Eukaryota</taxon>
        <taxon>Fungi</taxon>
        <taxon>Dikarya</taxon>
        <taxon>Ascomycota</taxon>
        <taxon>Pezizomycotina</taxon>
        <taxon>Eurotiomycetes</taxon>
        <taxon>Eurotiomycetidae</taxon>
        <taxon>Eurotiales</taxon>
        <taxon>Aspergillaceae</taxon>
        <taxon>Aspergillus</taxon>
        <taxon>Aspergillus subgen. Circumdati</taxon>
    </lineage>
</organism>
<dbReference type="AlphaFoldDB" id="A0A319BVD4"/>
<dbReference type="EMBL" id="KZ821738">
    <property type="protein sequence ID" value="PYH77666.1"/>
    <property type="molecule type" value="Genomic_DNA"/>
</dbReference>
<gene>
    <name evidence="1" type="ORF">BO82DRAFT_405930</name>
</gene>
<evidence type="ECO:0000313" key="2">
    <source>
        <dbReference type="Proteomes" id="UP000248340"/>
    </source>
</evidence>
<name>A0A319BVD4_9EURO</name>
<accession>A0A319BVD4</accession>
<protein>
    <submittedName>
        <fullName evidence="1">Uncharacterized protein</fullName>
    </submittedName>
</protein>
<dbReference type="RefSeq" id="XP_025487866.1">
    <property type="nucleotide sequence ID" value="XM_025639527.1"/>
</dbReference>
<reference evidence="1 2" key="1">
    <citation type="submission" date="2016-12" db="EMBL/GenBank/DDBJ databases">
        <title>The genomes of Aspergillus section Nigri reveals drivers in fungal speciation.</title>
        <authorList>
            <consortium name="DOE Joint Genome Institute"/>
            <person name="Vesth T.C."/>
            <person name="Nybo J."/>
            <person name="Theobald S."/>
            <person name="Brandl J."/>
            <person name="Frisvad J.C."/>
            <person name="Nielsen K.F."/>
            <person name="Lyhne E.K."/>
            <person name="Kogle M.E."/>
            <person name="Kuo A."/>
            <person name="Riley R."/>
            <person name="Clum A."/>
            <person name="Nolan M."/>
            <person name="Lipzen A."/>
            <person name="Salamov A."/>
            <person name="Henrissat B."/>
            <person name="Wiebenga A."/>
            <person name="De Vries R.P."/>
            <person name="Grigoriev I.V."/>
            <person name="Mortensen U.H."/>
            <person name="Andersen M.R."/>
            <person name="Baker S.E."/>
        </authorList>
    </citation>
    <scope>NUCLEOTIDE SEQUENCE [LARGE SCALE GENOMIC DNA]</scope>
    <source>
        <strain evidence="1 2">CBS 121591</strain>
    </source>
</reference>
<proteinExistence type="predicted"/>
<dbReference type="GeneID" id="37142269"/>
<dbReference type="VEuPathDB" id="FungiDB:BO82DRAFT_405930"/>
<dbReference type="OrthoDB" id="5326346at2759"/>
<dbReference type="Proteomes" id="UP000248340">
    <property type="component" value="Unassembled WGS sequence"/>
</dbReference>
<evidence type="ECO:0000313" key="1">
    <source>
        <dbReference type="EMBL" id="PYH77666.1"/>
    </source>
</evidence>
<sequence length="96" mass="10641">MSSTSRVKAPMESPYEVIDPNGDVLLVLQEQAGRIYASLTIRVQHLNAKAEPVNILLCNLTDLNAVYILLNILHCRTRQVPRDLDLNLLCMVAGLA</sequence>